<sequence length="67" mass="6805">MPPSVVGLGSGLPKDGLLAVELPEGALEGRAEPRSGMQFSVPAAGGERQPACWPDTRADPAAYVASD</sequence>
<feature type="region of interest" description="Disordered" evidence="1">
    <location>
        <begin position="31"/>
        <end position="67"/>
    </location>
</feature>
<dbReference type="EMBL" id="BOPC01000045">
    <property type="protein sequence ID" value="GIJ28291.1"/>
    <property type="molecule type" value="Genomic_DNA"/>
</dbReference>
<evidence type="ECO:0000313" key="2">
    <source>
        <dbReference type="EMBL" id="GIJ28291.1"/>
    </source>
</evidence>
<protein>
    <submittedName>
        <fullName evidence="2">Uncharacterized protein</fullName>
    </submittedName>
</protein>
<comment type="caution">
    <text evidence="2">The sequence shown here is derived from an EMBL/GenBank/DDBJ whole genome shotgun (WGS) entry which is preliminary data.</text>
</comment>
<gene>
    <name evidence="2" type="ORF">Vqi01_34530</name>
</gene>
<evidence type="ECO:0000313" key="3">
    <source>
        <dbReference type="Proteomes" id="UP000653076"/>
    </source>
</evidence>
<keyword evidence="3" id="KW-1185">Reference proteome</keyword>
<proteinExistence type="predicted"/>
<accession>A0ABQ4JDM7</accession>
<evidence type="ECO:0000256" key="1">
    <source>
        <dbReference type="SAM" id="MobiDB-lite"/>
    </source>
</evidence>
<name>A0ABQ4JDM7_9ACTN</name>
<dbReference type="Proteomes" id="UP000653076">
    <property type="component" value="Unassembled WGS sequence"/>
</dbReference>
<organism evidence="2 3">
    <name type="scientific">Micromonospora qiuiae</name>
    <dbReference type="NCBI Taxonomy" id="502268"/>
    <lineage>
        <taxon>Bacteria</taxon>
        <taxon>Bacillati</taxon>
        <taxon>Actinomycetota</taxon>
        <taxon>Actinomycetes</taxon>
        <taxon>Micromonosporales</taxon>
        <taxon>Micromonosporaceae</taxon>
        <taxon>Micromonospora</taxon>
    </lineage>
</organism>
<reference evidence="2 3" key="1">
    <citation type="submission" date="2021-01" db="EMBL/GenBank/DDBJ databases">
        <title>Whole genome shotgun sequence of Verrucosispora qiuiae NBRC 106684.</title>
        <authorList>
            <person name="Komaki H."/>
            <person name="Tamura T."/>
        </authorList>
    </citation>
    <scope>NUCLEOTIDE SEQUENCE [LARGE SCALE GENOMIC DNA]</scope>
    <source>
        <strain evidence="2 3">NBRC 106684</strain>
    </source>
</reference>